<dbReference type="AlphaFoldDB" id="A0A1I7W7B6"/>
<reference evidence="2" key="1">
    <citation type="submission" date="2016-11" db="UniProtKB">
        <authorList>
            <consortium name="WormBaseParasite"/>
        </authorList>
    </citation>
    <scope>IDENTIFICATION</scope>
</reference>
<organism evidence="1 2">
    <name type="scientific">Heterorhabditis bacteriophora</name>
    <name type="common">Entomopathogenic nematode worm</name>
    <dbReference type="NCBI Taxonomy" id="37862"/>
    <lineage>
        <taxon>Eukaryota</taxon>
        <taxon>Metazoa</taxon>
        <taxon>Ecdysozoa</taxon>
        <taxon>Nematoda</taxon>
        <taxon>Chromadorea</taxon>
        <taxon>Rhabditida</taxon>
        <taxon>Rhabditina</taxon>
        <taxon>Rhabditomorpha</taxon>
        <taxon>Strongyloidea</taxon>
        <taxon>Heterorhabditidae</taxon>
        <taxon>Heterorhabditis</taxon>
    </lineage>
</organism>
<dbReference type="Proteomes" id="UP000095283">
    <property type="component" value="Unplaced"/>
</dbReference>
<proteinExistence type="predicted"/>
<keyword evidence="1" id="KW-1185">Reference proteome</keyword>
<dbReference type="WBParaSite" id="Hba_00541">
    <property type="protein sequence ID" value="Hba_00541"/>
    <property type="gene ID" value="Hba_00541"/>
</dbReference>
<evidence type="ECO:0000313" key="1">
    <source>
        <dbReference type="Proteomes" id="UP000095283"/>
    </source>
</evidence>
<name>A0A1I7W7B6_HETBA</name>
<protein>
    <submittedName>
        <fullName evidence="2">Uncharacterized protein</fullName>
    </submittedName>
</protein>
<evidence type="ECO:0000313" key="2">
    <source>
        <dbReference type="WBParaSite" id="Hba_00541"/>
    </source>
</evidence>
<sequence>MLSSFLFYWCIYCQYNHCGESVTSPEKNQHYAQASY</sequence>
<accession>A0A1I7W7B6</accession>